<keyword evidence="1" id="KW-1133">Transmembrane helix</keyword>
<accession>A0A813ECV4</accession>
<reference evidence="2" key="1">
    <citation type="submission" date="2021-02" db="EMBL/GenBank/DDBJ databases">
        <authorList>
            <person name="Dougan E. K."/>
            <person name="Rhodes N."/>
            <person name="Thang M."/>
            <person name="Chan C."/>
        </authorList>
    </citation>
    <scope>NUCLEOTIDE SEQUENCE</scope>
</reference>
<proteinExistence type="predicted"/>
<feature type="non-terminal residue" evidence="2">
    <location>
        <position position="110"/>
    </location>
</feature>
<keyword evidence="3" id="KW-1185">Reference proteome</keyword>
<dbReference type="Proteomes" id="UP000654075">
    <property type="component" value="Unassembled WGS sequence"/>
</dbReference>
<keyword evidence="1" id="KW-0812">Transmembrane</keyword>
<evidence type="ECO:0000313" key="2">
    <source>
        <dbReference type="EMBL" id="CAE8598936.1"/>
    </source>
</evidence>
<feature type="transmembrane region" description="Helical" evidence="1">
    <location>
        <begin position="75"/>
        <end position="98"/>
    </location>
</feature>
<dbReference type="AlphaFoldDB" id="A0A813ECV4"/>
<protein>
    <submittedName>
        <fullName evidence="2">Uncharacterized protein</fullName>
    </submittedName>
</protein>
<sequence>VVLKVTPLFLVVVSLGLIDVIFAVDSVTAKISSVAGFAPEVVDLMVHMFRFLKYGVGSVLVLIGLKLILTGYVEVGMLASGSLILAMLAVSVLASVIVPPPKEDEAVVQP</sequence>
<comment type="caution">
    <text evidence="2">The sequence shown here is derived from an EMBL/GenBank/DDBJ whole genome shotgun (WGS) entry which is preliminary data.</text>
</comment>
<feature type="transmembrane region" description="Helical" evidence="1">
    <location>
        <begin position="6"/>
        <end position="24"/>
    </location>
</feature>
<dbReference type="EMBL" id="CAJNNV010010693">
    <property type="protein sequence ID" value="CAE8598936.1"/>
    <property type="molecule type" value="Genomic_DNA"/>
</dbReference>
<evidence type="ECO:0000313" key="3">
    <source>
        <dbReference type="Proteomes" id="UP000654075"/>
    </source>
</evidence>
<keyword evidence="1" id="KW-0472">Membrane</keyword>
<organism evidence="2 3">
    <name type="scientific">Polarella glacialis</name>
    <name type="common">Dinoflagellate</name>
    <dbReference type="NCBI Taxonomy" id="89957"/>
    <lineage>
        <taxon>Eukaryota</taxon>
        <taxon>Sar</taxon>
        <taxon>Alveolata</taxon>
        <taxon>Dinophyceae</taxon>
        <taxon>Suessiales</taxon>
        <taxon>Suessiaceae</taxon>
        <taxon>Polarella</taxon>
    </lineage>
</organism>
<feature type="transmembrane region" description="Helical" evidence="1">
    <location>
        <begin position="51"/>
        <end position="69"/>
    </location>
</feature>
<gene>
    <name evidence="2" type="ORF">PGLA1383_LOCUS17332</name>
</gene>
<dbReference type="OrthoDB" id="412061at2759"/>
<name>A0A813ECV4_POLGL</name>
<evidence type="ECO:0000256" key="1">
    <source>
        <dbReference type="SAM" id="Phobius"/>
    </source>
</evidence>